<gene>
    <name evidence="2" type="ordered locus">Nwi_2396</name>
</gene>
<dbReference type="CDD" id="cd11615">
    <property type="entry name" value="SAF_NeuB_like"/>
    <property type="match status" value="1"/>
</dbReference>
<dbReference type="Pfam" id="PF08666">
    <property type="entry name" value="SAF"/>
    <property type="match status" value="1"/>
</dbReference>
<dbReference type="InterPro" id="IPR036732">
    <property type="entry name" value="AFP_Neu5c_C_sf"/>
</dbReference>
<accession>Q3SPZ1</accession>
<dbReference type="InterPro" id="IPR006190">
    <property type="entry name" value="SAF_AFP_Neu5Ac"/>
</dbReference>
<dbReference type="Proteomes" id="UP000002531">
    <property type="component" value="Chromosome"/>
</dbReference>
<dbReference type="InterPro" id="IPR051690">
    <property type="entry name" value="PseI-like"/>
</dbReference>
<dbReference type="SUPFAM" id="SSF51569">
    <property type="entry name" value="Aldolase"/>
    <property type="match status" value="1"/>
</dbReference>
<dbReference type="HOGENOM" id="CLU_040465_0_0_5"/>
<evidence type="ECO:0000259" key="1">
    <source>
        <dbReference type="PROSITE" id="PS50844"/>
    </source>
</evidence>
<dbReference type="KEGG" id="nwi:Nwi_2396"/>
<name>Q3SPZ1_NITWN</name>
<dbReference type="EC" id="2.5.1.56" evidence="2"/>
<dbReference type="GO" id="GO:0016051">
    <property type="term" value="P:carbohydrate biosynthetic process"/>
    <property type="evidence" value="ECO:0007669"/>
    <property type="project" value="InterPro"/>
</dbReference>
<dbReference type="PROSITE" id="PS50844">
    <property type="entry name" value="AFP_LIKE"/>
    <property type="match status" value="1"/>
</dbReference>
<keyword evidence="2" id="KW-0808">Transferase</keyword>
<evidence type="ECO:0000313" key="3">
    <source>
        <dbReference type="Proteomes" id="UP000002531"/>
    </source>
</evidence>
<dbReference type="PANTHER" id="PTHR42966:SF1">
    <property type="entry name" value="SIALIC ACID SYNTHASE"/>
    <property type="match status" value="1"/>
</dbReference>
<dbReference type="GO" id="GO:0047444">
    <property type="term" value="F:N-acylneuraminate-9-phosphate synthase activity"/>
    <property type="evidence" value="ECO:0007669"/>
    <property type="project" value="TreeGrafter"/>
</dbReference>
<dbReference type="SUPFAM" id="SSF51269">
    <property type="entry name" value="AFP III-like domain"/>
    <property type="match status" value="1"/>
</dbReference>
<dbReference type="eggNOG" id="COG2089">
    <property type="taxonomic scope" value="Bacteria"/>
</dbReference>
<dbReference type="Gene3D" id="3.90.1210.10">
    <property type="entry name" value="Antifreeze-like/N-acetylneuraminic acid synthase C-terminal domain"/>
    <property type="match status" value="1"/>
</dbReference>
<dbReference type="Pfam" id="PF03102">
    <property type="entry name" value="NeuB"/>
    <property type="match status" value="1"/>
</dbReference>
<dbReference type="PANTHER" id="PTHR42966">
    <property type="entry name" value="N-ACETYLNEURAMINATE SYNTHASE"/>
    <property type="match status" value="1"/>
</dbReference>
<organism evidence="2 3">
    <name type="scientific">Nitrobacter winogradskyi (strain ATCC 25391 / DSM 10237 / CIP 104748 / NCIMB 11846 / Nb-255)</name>
    <dbReference type="NCBI Taxonomy" id="323098"/>
    <lineage>
        <taxon>Bacteria</taxon>
        <taxon>Pseudomonadati</taxon>
        <taxon>Pseudomonadota</taxon>
        <taxon>Alphaproteobacteria</taxon>
        <taxon>Hyphomicrobiales</taxon>
        <taxon>Nitrobacteraceae</taxon>
        <taxon>Nitrobacter</taxon>
    </lineage>
</organism>
<dbReference type="InterPro" id="IPR013132">
    <property type="entry name" value="PseI/NeuA/B-like_N"/>
</dbReference>
<dbReference type="GO" id="GO:0050462">
    <property type="term" value="F:N-acetylneuraminate synthase activity"/>
    <property type="evidence" value="ECO:0007669"/>
    <property type="project" value="UniProtKB-EC"/>
</dbReference>
<proteinExistence type="predicted"/>
<dbReference type="InterPro" id="IPR013974">
    <property type="entry name" value="SAF"/>
</dbReference>
<dbReference type="InterPro" id="IPR057736">
    <property type="entry name" value="SAF_PseI/NeuA/NeuB"/>
</dbReference>
<protein>
    <submittedName>
        <fullName evidence="2">N-acetylneuraminate synthase</fullName>
        <ecNumber evidence="2">2.5.1.56</ecNumber>
    </submittedName>
</protein>
<dbReference type="STRING" id="323098.Nwi_2396"/>
<evidence type="ECO:0000313" key="2">
    <source>
        <dbReference type="EMBL" id="ABA05650.1"/>
    </source>
</evidence>
<sequence length="371" mass="40033">MSSAPRKRSDFMLQRARIIAEAGVNHNGDLARALALVDTAARAGADIIKFQSFRADKLATPAAAKASYQQATTGGGQSQLEMLRSLELSESEEREIAAACAAANIGYLSTPFDADSATHLVRHVGVSAFKVGSGDLTNAPLLLHLARFRLPVILSTGMGTLAEIEQALGVIAFGYFREEAAPSTSRAFSEVLLERRAWSMLREKVTLLHCTTEYPAAAHSINLRAMASLREAFGLEVGFSDHSVGIHLAVAAVALGATVIEKHFTLDRNLPGPDHRASLEPDELTAMIAAIRDVESAMGDGRKIPAPEELANRSVARRSLVVTRRVCRGERFSADNLGVKRPGNGVSPMEFWTYLDQVAPRDYEVDEAIEP</sequence>
<dbReference type="InterPro" id="IPR013785">
    <property type="entry name" value="Aldolase_TIM"/>
</dbReference>
<dbReference type="EMBL" id="CP000115">
    <property type="protein sequence ID" value="ABA05650.1"/>
    <property type="molecule type" value="Genomic_DNA"/>
</dbReference>
<keyword evidence="3" id="KW-1185">Reference proteome</keyword>
<dbReference type="AlphaFoldDB" id="Q3SPZ1"/>
<dbReference type="NCBIfam" id="TIGR03569">
    <property type="entry name" value="NeuB_NnaB"/>
    <property type="match status" value="1"/>
</dbReference>
<dbReference type="Gene3D" id="3.20.20.70">
    <property type="entry name" value="Aldolase class I"/>
    <property type="match status" value="1"/>
</dbReference>
<reference evidence="2 3" key="1">
    <citation type="journal article" date="2006" name="Appl. Environ. Microbiol.">
        <title>Genome sequence of the chemolithoautotrophic nitrite-oxidizing bacterium Nitrobacter winogradskyi Nb-255.</title>
        <authorList>
            <person name="Starkenburg S.R."/>
            <person name="Chain P.S."/>
            <person name="Sayavedra-Soto L.A."/>
            <person name="Hauser L."/>
            <person name="Land M.L."/>
            <person name="Larimer F.W."/>
            <person name="Malfatti S.A."/>
            <person name="Klotz M.G."/>
            <person name="Bottomley P.J."/>
            <person name="Arp D.J."/>
            <person name="Hickey W.J."/>
        </authorList>
    </citation>
    <scope>NUCLEOTIDE SEQUENCE [LARGE SCALE GENOMIC DNA]</scope>
    <source>
        <strain evidence="3">ATCC 25391 / DSM 10237 / CIP 104748 / NCIMB 11846 / Nb-255</strain>
    </source>
</reference>
<dbReference type="InterPro" id="IPR020007">
    <property type="entry name" value="NeuB/NeuA"/>
</dbReference>
<feature type="domain" description="AFP-like" evidence="1">
    <location>
        <begin position="319"/>
        <end position="371"/>
    </location>
</feature>